<feature type="compositionally biased region" description="Low complexity" evidence="1">
    <location>
        <begin position="72"/>
        <end position="89"/>
    </location>
</feature>
<protein>
    <submittedName>
        <fullName evidence="2">Uncharacterized protein</fullName>
    </submittedName>
</protein>
<keyword evidence="3" id="KW-1185">Reference proteome</keyword>
<organism evidence="2 3">
    <name type="scientific">Datura stramonium</name>
    <name type="common">Jimsonweed</name>
    <name type="synonym">Common thornapple</name>
    <dbReference type="NCBI Taxonomy" id="4076"/>
    <lineage>
        <taxon>Eukaryota</taxon>
        <taxon>Viridiplantae</taxon>
        <taxon>Streptophyta</taxon>
        <taxon>Embryophyta</taxon>
        <taxon>Tracheophyta</taxon>
        <taxon>Spermatophyta</taxon>
        <taxon>Magnoliopsida</taxon>
        <taxon>eudicotyledons</taxon>
        <taxon>Gunneridae</taxon>
        <taxon>Pentapetalae</taxon>
        <taxon>asterids</taxon>
        <taxon>lamiids</taxon>
        <taxon>Solanales</taxon>
        <taxon>Solanaceae</taxon>
        <taxon>Solanoideae</taxon>
        <taxon>Datureae</taxon>
        <taxon>Datura</taxon>
    </lineage>
</organism>
<dbReference type="EMBL" id="JACEIK010002439">
    <property type="protein sequence ID" value="MCD9561178.1"/>
    <property type="molecule type" value="Genomic_DNA"/>
</dbReference>
<evidence type="ECO:0000313" key="3">
    <source>
        <dbReference type="Proteomes" id="UP000823775"/>
    </source>
</evidence>
<sequence>MSGYHKNLRAQLALNEEIATARHNDLVNMIKELSHITPPSTSRLDQSSPTHGRQQIDRRKVAVEDRPEKVASSRSSSPGPLPPVVVGDSTGASAAAEFSRSAPGHSEHCLTAHSAATIANHREPPPVPML</sequence>
<feature type="region of interest" description="Disordered" evidence="1">
    <location>
        <begin position="37"/>
        <end position="130"/>
    </location>
</feature>
<accession>A0ABS8UQP6</accession>
<dbReference type="Proteomes" id="UP000823775">
    <property type="component" value="Unassembled WGS sequence"/>
</dbReference>
<feature type="compositionally biased region" description="Basic and acidic residues" evidence="1">
    <location>
        <begin position="54"/>
        <end position="71"/>
    </location>
</feature>
<evidence type="ECO:0000256" key="1">
    <source>
        <dbReference type="SAM" id="MobiDB-lite"/>
    </source>
</evidence>
<feature type="compositionally biased region" description="Polar residues" evidence="1">
    <location>
        <begin position="37"/>
        <end position="53"/>
    </location>
</feature>
<gene>
    <name evidence="2" type="ORF">HAX54_020156</name>
</gene>
<evidence type="ECO:0000313" key="2">
    <source>
        <dbReference type="EMBL" id="MCD9561178.1"/>
    </source>
</evidence>
<comment type="caution">
    <text evidence="2">The sequence shown here is derived from an EMBL/GenBank/DDBJ whole genome shotgun (WGS) entry which is preliminary data.</text>
</comment>
<reference evidence="2 3" key="1">
    <citation type="journal article" date="2021" name="BMC Genomics">
        <title>Datura genome reveals duplications of psychoactive alkaloid biosynthetic genes and high mutation rate following tissue culture.</title>
        <authorList>
            <person name="Rajewski A."/>
            <person name="Carter-House D."/>
            <person name="Stajich J."/>
            <person name="Litt A."/>
        </authorList>
    </citation>
    <scope>NUCLEOTIDE SEQUENCE [LARGE SCALE GENOMIC DNA]</scope>
    <source>
        <strain evidence="2">AR-01</strain>
    </source>
</reference>
<name>A0ABS8UQP6_DATST</name>
<proteinExistence type="predicted"/>